<dbReference type="InterPro" id="IPR017850">
    <property type="entry name" value="Alkaline_phosphatase_core_sf"/>
</dbReference>
<name>A0A5D0MNF7_9BACT</name>
<protein>
    <recommendedName>
        <fullName evidence="4">Metalloenzyme domain-containing protein</fullName>
    </recommendedName>
</protein>
<dbReference type="GO" id="GO:0005829">
    <property type="term" value="C:cytosol"/>
    <property type="evidence" value="ECO:0007669"/>
    <property type="project" value="TreeGrafter"/>
</dbReference>
<dbReference type="AlphaFoldDB" id="A0A5D0MNF7"/>
<evidence type="ECO:0000256" key="3">
    <source>
        <dbReference type="ARBA" id="ARBA00023211"/>
    </source>
</evidence>
<dbReference type="EMBL" id="VSIX01000004">
    <property type="protein sequence ID" value="TYB32129.1"/>
    <property type="molecule type" value="Genomic_DNA"/>
</dbReference>
<comment type="similarity">
    <text evidence="1">Belongs to the phosphopentomutase family.</text>
</comment>
<dbReference type="GO" id="GO:0000287">
    <property type="term" value="F:magnesium ion binding"/>
    <property type="evidence" value="ECO:0007669"/>
    <property type="project" value="InterPro"/>
</dbReference>
<dbReference type="GO" id="GO:0008973">
    <property type="term" value="F:phosphopentomutase activity"/>
    <property type="evidence" value="ECO:0007669"/>
    <property type="project" value="InterPro"/>
</dbReference>
<dbReference type="Proteomes" id="UP000324143">
    <property type="component" value="Unassembled WGS sequence"/>
</dbReference>
<keyword evidence="3" id="KW-0464">Manganese</keyword>
<dbReference type="Pfam" id="PF01676">
    <property type="entry name" value="Metalloenzyme"/>
    <property type="match status" value="1"/>
</dbReference>
<evidence type="ECO:0000313" key="6">
    <source>
        <dbReference type="Proteomes" id="UP000324143"/>
    </source>
</evidence>
<dbReference type="InterPro" id="IPR006124">
    <property type="entry name" value="Metalloenzyme"/>
</dbReference>
<reference evidence="5" key="1">
    <citation type="submission" date="2019-08" db="EMBL/GenBank/DDBJ databases">
        <title>Genomic characterization of a novel candidate phylum (ARYD3) from a high temperature, high salinity tertiary oil reservoir in north central Oklahoma, USA.</title>
        <authorList>
            <person name="Youssef N.H."/>
            <person name="Yadav A."/>
            <person name="Elshahed M.S."/>
        </authorList>
    </citation>
    <scope>NUCLEOTIDE SEQUENCE [LARGE SCALE GENOMIC DNA]</scope>
    <source>
        <strain evidence="5">ARYD3</strain>
    </source>
</reference>
<dbReference type="PANTHER" id="PTHR21110">
    <property type="entry name" value="PHOSPHOPENTOMUTASE"/>
    <property type="match status" value="1"/>
</dbReference>
<dbReference type="GO" id="GO:0043094">
    <property type="term" value="P:metabolic compound salvage"/>
    <property type="evidence" value="ECO:0007669"/>
    <property type="project" value="InterPro"/>
</dbReference>
<dbReference type="PANTHER" id="PTHR21110:SF0">
    <property type="entry name" value="PHOSPHOPENTOMUTASE"/>
    <property type="match status" value="1"/>
</dbReference>
<dbReference type="InterPro" id="IPR010045">
    <property type="entry name" value="DeoB"/>
</dbReference>
<evidence type="ECO:0000259" key="4">
    <source>
        <dbReference type="Pfam" id="PF01676"/>
    </source>
</evidence>
<dbReference type="SUPFAM" id="SSF53649">
    <property type="entry name" value="Alkaline phosphatase-like"/>
    <property type="match status" value="1"/>
</dbReference>
<comment type="caution">
    <text evidence="5">The sequence shown here is derived from an EMBL/GenBank/DDBJ whole genome shotgun (WGS) entry which is preliminary data.</text>
</comment>
<organism evidence="5 6">
    <name type="scientific">Candidatus Mcinerneyibacterium aminivorans</name>
    <dbReference type="NCBI Taxonomy" id="2703815"/>
    <lineage>
        <taxon>Bacteria</taxon>
        <taxon>Candidatus Macinerneyibacteriota</taxon>
        <taxon>Candidatus Mcinerneyibacteria</taxon>
        <taxon>Candidatus Mcinerneyibacteriales</taxon>
        <taxon>Candidatus Mcinerneyibacteriaceae</taxon>
        <taxon>Candidatus Mcinerneyibacterium</taxon>
    </lineage>
</organism>
<sequence length="310" mass="35981">MVLFIFVDGLGINYRKENNPLFDEKLKFLNKVIFEDSVPLNAKMGVEGIPQSATGQASIFTGKNCAKILGYHKEGFPNERLKKILKKESIFQFLKGKNLKSTFANGFIVDDKEFLDNSRFVSATTYMTLSSLGIVRGLSKLNENKAVYQDITNETLITRDKMEKRYEKLFPRIKDYLDFNQLNSLKKISPQKAARNLLNIADEYDFTLFEYFLTDKAGHLGDYSRANKVLLKFQELFYTLLEEMDFNSDSLIMISDHGNIEDLSISKHTFNRVPFYIKGKNQKMFSKAEYIYDIIKIFKANIHKFYNLQL</sequence>
<keyword evidence="2" id="KW-0479">Metal-binding</keyword>
<proteinExistence type="inferred from homology"/>
<evidence type="ECO:0000313" key="5">
    <source>
        <dbReference type="EMBL" id="TYB32129.1"/>
    </source>
</evidence>
<evidence type="ECO:0000256" key="1">
    <source>
        <dbReference type="ARBA" id="ARBA00010373"/>
    </source>
</evidence>
<keyword evidence="6" id="KW-1185">Reference proteome</keyword>
<dbReference type="Gene3D" id="3.40.720.10">
    <property type="entry name" value="Alkaline Phosphatase, subunit A"/>
    <property type="match status" value="1"/>
</dbReference>
<gene>
    <name evidence="5" type="ORF">FXF47_00670</name>
</gene>
<evidence type="ECO:0000256" key="2">
    <source>
        <dbReference type="ARBA" id="ARBA00022723"/>
    </source>
</evidence>
<accession>A0A5D0MNF7</accession>
<feature type="domain" description="Metalloenzyme" evidence="4">
    <location>
        <begin position="3"/>
        <end position="283"/>
    </location>
</feature>
<dbReference type="GO" id="GO:0009117">
    <property type="term" value="P:nucleotide metabolic process"/>
    <property type="evidence" value="ECO:0007669"/>
    <property type="project" value="InterPro"/>
</dbReference>